<dbReference type="GO" id="GO:0016020">
    <property type="term" value="C:membrane"/>
    <property type="evidence" value="ECO:0007669"/>
    <property type="project" value="UniProtKB-SubCell"/>
</dbReference>
<evidence type="ECO:0000256" key="2">
    <source>
        <dbReference type="ARBA" id="ARBA00022692"/>
    </source>
</evidence>
<organism evidence="6">
    <name type="scientific">Myxobolus squamalis</name>
    <name type="common">Myxosporean</name>
    <dbReference type="NCBI Taxonomy" id="59785"/>
    <lineage>
        <taxon>Eukaryota</taxon>
        <taxon>Metazoa</taxon>
        <taxon>Cnidaria</taxon>
        <taxon>Myxozoa</taxon>
        <taxon>Myxosporea</taxon>
        <taxon>Bivalvulida</taxon>
        <taxon>Platysporina</taxon>
        <taxon>Myxobolidae</taxon>
        <taxon>Myxobolus</taxon>
    </lineage>
</organism>
<dbReference type="PANTHER" id="PTHR23291">
    <property type="entry name" value="BAX INHIBITOR-RELATED"/>
    <property type="match status" value="1"/>
</dbReference>
<keyword evidence="2 5" id="KW-0812">Transmembrane</keyword>
<comment type="subcellular location">
    <subcellularLocation>
        <location evidence="1">Membrane</location>
        <topology evidence="1">Multi-pass membrane protein</topology>
    </subcellularLocation>
</comment>
<keyword evidence="4 5" id="KW-0472">Membrane</keyword>
<accession>A0A6B2G8I2</accession>
<evidence type="ECO:0000256" key="3">
    <source>
        <dbReference type="ARBA" id="ARBA00022989"/>
    </source>
</evidence>
<dbReference type="InterPro" id="IPR006214">
    <property type="entry name" value="Bax_inhibitor_1-related"/>
</dbReference>
<reference evidence="6" key="1">
    <citation type="submission" date="2018-11" db="EMBL/GenBank/DDBJ databases">
        <title>Myxobolus squamalis genome and transcriptome.</title>
        <authorList>
            <person name="Yahalomi D."/>
            <person name="Atkinson S.D."/>
            <person name="Neuhof M."/>
            <person name="Chang E.S."/>
            <person name="Philippe H."/>
            <person name="Cartwright P."/>
            <person name="Bartholomew J.L."/>
            <person name="Huchon D."/>
        </authorList>
    </citation>
    <scope>NUCLEOTIDE SEQUENCE</scope>
    <source>
        <strain evidence="6">71B08</strain>
        <tissue evidence="6">Whole</tissue>
    </source>
</reference>
<proteinExistence type="inferred from homology"/>
<comment type="similarity">
    <text evidence="5">Belongs to the BI1 family.</text>
</comment>
<name>A0A6B2G8I2_MYXSQ</name>
<keyword evidence="3 5" id="KW-1133">Transmembrane helix</keyword>
<feature type="transmembrane region" description="Helical" evidence="5">
    <location>
        <begin position="20"/>
        <end position="38"/>
    </location>
</feature>
<comment type="caution">
    <text evidence="5">Lacks conserved residue(s) required for the propagation of feature annotation.</text>
</comment>
<sequence length="105" mass="12159">MFLILFSCQTRIDFTGWGPYLMSFLIGLMIFGIFSMLLNTYVLSLFYSYLCAILFSFYIIYDVQNIMGGRKNEIHESEYVLATFNIYIDAIYLFLFVLGISGSSD</sequence>
<dbReference type="Pfam" id="PF01027">
    <property type="entry name" value="Bax1-I"/>
    <property type="match status" value="1"/>
</dbReference>
<feature type="transmembrane region" description="Helical" evidence="5">
    <location>
        <begin position="82"/>
        <end position="102"/>
    </location>
</feature>
<evidence type="ECO:0000313" key="6">
    <source>
        <dbReference type="EMBL" id="NDJ98716.1"/>
    </source>
</evidence>
<evidence type="ECO:0000256" key="4">
    <source>
        <dbReference type="ARBA" id="ARBA00023136"/>
    </source>
</evidence>
<feature type="transmembrane region" description="Helical" evidence="5">
    <location>
        <begin position="44"/>
        <end position="61"/>
    </location>
</feature>
<dbReference type="PANTHER" id="PTHR23291:SF47">
    <property type="entry name" value="TRANSMEMBRANE BAX INHIBITOR MOTIF CONTAINING 7"/>
    <property type="match status" value="1"/>
</dbReference>
<dbReference type="EMBL" id="GHBR01006236">
    <property type="protein sequence ID" value="NDJ98716.1"/>
    <property type="molecule type" value="Transcribed_RNA"/>
</dbReference>
<dbReference type="AlphaFoldDB" id="A0A6B2G8I2"/>
<evidence type="ECO:0000256" key="5">
    <source>
        <dbReference type="RuleBase" id="RU004379"/>
    </source>
</evidence>
<evidence type="ECO:0000256" key="1">
    <source>
        <dbReference type="ARBA" id="ARBA00004141"/>
    </source>
</evidence>
<protein>
    <submittedName>
        <fullName evidence="6">Protein lifeguard 3 (Trinotate prediction)</fullName>
    </submittedName>
</protein>